<gene>
    <name evidence="1" type="ORF">HAX54_039117</name>
</gene>
<accession>A0ABS8VM82</accession>
<proteinExistence type="predicted"/>
<protein>
    <submittedName>
        <fullName evidence="1">Uncharacterized protein</fullName>
    </submittedName>
</protein>
<evidence type="ECO:0000313" key="1">
    <source>
        <dbReference type="EMBL" id="MCE0481399.1"/>
    </source>
</evidence>
<keyword evidence="2" id="KW-1185">Reference proteome</keyword>
<sequence>MPYSMQMNLATLRRPSAKLYPRRGESKQGFSSFSSDEAKLPQPLLHLLTATNSSRSISASVSVLLLECPYPL</sequence>
<dbReference type="Proteomes" id="UP000823775">
    <property type="component" value="Unassembled WGS sequence"/>
</dbReference>
<feature type="non-terminal residue" evidence="1">
    <location>
        <position position="72"/>
    </location>
</feature>
<comment type="caution">
    <text evidence="1">The sequence shown here is derived from an EMBL/GenBank/DDBJ whole genome shotgun (WGS) entry which is preliminary data.</text>
</comment>
<organism evidence="1 2">
    <name type="scientific">Datura stramonium</name>
    <name type="common">Jimsonweed</name>
    <name type="synonym">Common thornapple</name>
    <dbReference type="NCBI Taxonomy" id="4076"/>
    <lineage>
        <taxon>Eukaryota</taxon>
        <taxon>Viridiplantae</taxon>
        <taxon>Streptophyta</taxon>
        <taxon>Embryophyta</taxon>
        <taxon>Tracheophyta</taxon>
        <taxon>Spermatophyta</taxon>
        <taxon>Magnoliopsida</taxon>
        <taxon>eudicotyledons</taxon>
        <taxon>Gunneridae</taxon>
        <taxon>Pentapetalae</taxon>
        <taxon>asterids</taxon>
        <taxon>lamiids</taxon>
        <taxon>Solanales</taxon>
        <taxon>Solanaceae</taxon>
        <taxon>Solanoideae</taxon>
        <taxon>Datureae</taxon>
        <taxon>Datura</taxon>
    </lineage>
</organism>
<reference evidence="1 2" key="1">
    <citation type="journal article" date="2021" name="BMC Genomics">
        <title>Datura genome reveals duplications of psychoactive alkaloid biosynthetic genes and high mutation rate following tissue culture.</title>
        <authorList>
            <person name="Rajewski A."/>
            <person name="Carter-House D."/>
            <person name="Stajich J."/>
            <person name="Litt A."/>
        </authorList>
    </citation>
    <scope>NUCLEOTIDE SEQUENCE [LARGE SCALE GENOMIC DNA]</scope>
    <source>
        <strain evidence="1">AR-01</strain>
    </source>
</reference>
<dbReference type="EMBL" id="JACEIK010005393">
    <property type="protein sequence ID" value="MCE0481399.1"/>
    <property type="molecule type" value="Genomic_DNA"/>
</dbReference>
<name>A0ABS8VM82_DATST</name>
<evidence type="ECO:0000313" key="2">
    <source>
        <dbReference type="Proteomes" id="UP000823775"/>
    </source>
</evidence>